<dbReference type="EMBL" id="KK117159">
    <property type="protein sequence ID" value="KFM69711.1"/>
    <property type="molecule type" value="Genomic_DNA"/>
</dbReference>
<organism evidence="1 2">
    <name type="scientific">Stegodyphus mimosarum</name>
    <name type="common">African social velvet spider</name>
    <dbReference type="NCBI Taxonomy" id="407821"/>
    <lineage>
        <taxon>Eukaryota</taxon>
        <taxon>Metazoa</taxon>
        <taxon>Ecdysozoa</taxon>
        <taxon>Arthropoda</taxon>
        <taxon>Chelicerata</taxon>
        <taxon>Arachnida</taxon>
        <taxon>Araneae</taxon>
        <taxon>Araneomorphae</taxon>
        <taxon>Entelegynae</taxon>
        <taxon>Eresoidea</taxon>
        <taxon>Eresidae</taxon>
        <taxon>Stegodyphus</taxon>
    </lineage>
</organism>
<evidence type="ECO:0000313" key="1">
    <source>
        <dbReference type="EMBL" id="KFM69711.1"/>
    </source>
</evidence>
<accession>A0A087TX72</accession>
<name>A0A087TX72_STEMI</name>
<feature type="non-terminal residue" evidence="1">
    <location>
        <position position="50"/>
    </location>
</feature>
<evidence type="ECO:0000313" key="2">
    <source>
        <dbReference type="Proteomes" id="UP000054359"/>
    </source>
</evidence>
<protein>
    <recommendedName>
        <fullName evidence="3">Fibronectin type-III domain-containing protein</fullName>
    </recommendedName>
</protein>
<proteinExistence type="predicted"/>
<reference evidence="1 2" key="1">
    <citation type="submission" date="2013-11" db="EMBL/GenBank/DDBJ databases">
        <title>Genome sequencing of Stegodyphus mimosarum.</title>
        <authorList>
            <person name="Bechsgaard J."/>
        </authorList>
    </citation>
    <scope>NUCLEOTIDE SEQUENCE [LARGE SCALE GENOMIC DNA]</scope>
</reference>
<dbReference type="AlphaFoldDB" id="A0A087TX72"/>
<sequence>MKREQLLANISSNENPNFIVRGLPTGSSFIVVIYASNSRGRSTSVALTAS</sequence>
<keyword evidence="2" id="KW-1185">Reference proteome</keyword>
<evidence type="ECO:0008006" key="3">
    <source>
        <dbReference type="Google" id="ProtNLM"/>
    </source>
</evidence>
<gene>
    <name evidence="1" type="ORF">X975_15476</name>
</gene>
<dbReference type="Proteomes" id="UP000054359">
    <property type="component" value="Unassembled WGS sequence"/>
</dbReference>